<keyword evidence="6" id="KW-1185">Reference proteome</keyword>
<evidence type="ECO:0000256" key="1">
    <source>
        <dbReference type="ARBA" id="ARBA00005495"/>
    </source>
</evidence>
<dbReference type="PANTHER" id="PTHR28620:SF1">
    <property type="entry name" value="CENP-V_GFA DOMAIN-CONTAINING PROTEIN"/>
    <property type="match status" value="1"/>
</dbReference>
<dbReference type="Proteomes" id="UP000838160">
    <property type="component" value="Unassembled WGS sequence"/>
</dbReference>
<accession>A0ABN8DIZ6</accession>
<feature type="domain" description="CENP-V/GFA" evidence="4">
    <location>
        <begin position="5"/>
        <end position="130"/>
    </location>
</feature>
<organism evidence="5 6">
    <name type="scientific">Vibrio hippocampi</name>
    <dbReference type="NCBI Taxonomy" id="654686"/>
    <lineage>
        <taxon>Bacteria</taxon>
        <taxon>Pseudomonadati</taxon>
        <taxon>Pseudomonadota</taxon>
        <taxon>Gammaproteobacteria</taxon>
        <taxon>Vibrionales</taxon>
        <taxon>Vibrionaceae</taxon>
        <taxon>Vibrio</taxon>
    </lineage>
</organism>
<evidence type="ECO:0000256" key="2">
    <source>
        <dbReference type="ARBA" id="ARBA00022723"/>
    </source>
</evidence>
<dbReference type="SUPFAM" id="SSF51316">
    <property type="entry name" value="Mss4-like"/>
    <property type="match status" value="1"/>
</dbReference>
<name>A0ABN8DIZ6_9VIBR</name>
<keyword evidence="2" id="KW-0479">Metal-binding</keyword>
<evidence type="ECO:0000259" key="4">
    <source>
        <dbReference type="PROSITE" id="PS51891"/>
    </source>
</evidence>
<evidence type="ECO:0000313" key="6">
    <source>
        <dbReference type="Proteomes" id="UP000838160"/>
    </source>
</evidence>
<sequence length="131" mass="15025">MTKQHNVQCHCGNITLSYQQQPEHLTRCNCSLCRRYAALWGYFRSEEVKVTVENGKLNRYCWGDKEINFSSCSICGSVTHYSSVAPTPESRLAINFRMADKEVVSHLPIRLFDGADSWQIISIFNPAEFDQ</sequence>
<evidence type="ECO:0000256" key="3">
    <source>
        <dbReference type="ARBA" id="ARBA00022833"/>
    </source>
</evidence>
<dbReference type="PROSITE" id="PS51891">
    <property type="entry name" value="CENP_V_GFA"/>
    <property type="match status" value="1"/>
</dbReference>
<reference evidence="5" key="1">
    <citation type="submission" date="2021-12" db="EMBL/GenBank/DDBJ databases">
        <authorList>
            <person name="Rodrigo-Torres L."/>
            <person name="Arahal R. D."/>
            <person name="Lucena T."/>
        </authorList>
    </citation>
    <scope>NUCLEOTIDE SEQUENCE</scope>
    <source>
        <strain evidence="5">CECT 8226</strain>
    </source>
</reference>
<proteinExistence type="inferred from homology"/>
<dbReference type="Pfam" id="PF04828">
    <property type="entry name" value="GFA"/>
    <property type="match status" value="1"/>
</dbReference>
<dbReference type="InterPro" id="IPR052355">
    <property type="entry name" value="CENP-V-like"/>
</dbReference>
<dbReference type="PANTHER" id="PTHR28620">
    <property type="entry name" value="CENTROMERE PROTEIN V"/>
    <property type="match status" value="1"/>
</dbReference>
<comment type="similarity">
    <text evidence="1">Belongs to the Gfa family.</text>
</comment>
<dbReference type="Gene3D" id="2.170.150.70">
    <property type="match status" value="1"/>
</dbReference>
<dbReference type="RefSeq" id="WP_237484348.1">
    <property type="nucleotide sequence ID" value="NZ_CAKLCM010000002.1"/>
</dbReference>
<gene>
    <name evidence="5" type="ORF">VHP8226_01384</name>
</gene>
<evidence type="ECO:0000313" key="5">
    <source>
        <dbReference type="EMBL" id="CAH0525887.1"/>
    </source>
</evidence>
<dbReference type="InterPro" id="IPR011057">
    <property type="entry name" value="Mss4-like_sf"/>
</dbReference>
<dbReference type="EMBL" id="CAKLCM010000002">
    <property type="protein sequence ID" value="CAH0525887.1"/>
    <property type="molecule type" value="Genomic_DNA"/>
</dbReference>
<keyword evidence="3" id="KW-0862">Zinc</keyword>
<dbReference type="InterPro" id="IPR006913">
    <property type="entry name" value="CENP-V/GFA"/>
</dbReference>
<protein>
    <recommendedName>
        <fullName evidence="4">CENP-V/GFA domain-containing protein</fullName>
    </recommendedName>
</protein>
<comment type="caution">
    <text evidence="5">The sequence shown here is derived from an EMBL/GenBank/DDBJ whole genome shotgun (WGS) entry which is preliminary data.</text>
</comment>